<dbReference type="AlphaFoldDB" id="A0A518KCD3"/>
<organism evidence="7 8">
    <name type="scientific">Botrimarina mediterranea</name>
    <dbReference type="NCBI Taxonomy" id="2528022"/>
    <lineage>
        <taxon>Bacteria</taxon>
        <taxon>Pseudomonadati</taxon>
        <taxon>Planctomycetota</taxon>
        <taxon>Planctomycetia</taxon>
        <taxon>Pirellulales</taxon>
        <taxon>Lacipirellulaceae</taxon>
        <taxon>Botrimarina</taxon>
    </lineage>
</organism>
<sequence length="207" mass="22748" precursor="true">MLAVLTALGVLFTMEAAAEEAASPKKALATLGGGCFWCTEAVYEVTNGVHSAVSGYAGGRFVNPTYEAVSTGQTGHAEVVQIEYDPSVISYEKVLEVFFRTHDPTTLNRQGPDHGTQYRSAIFYHDDEQRETAERVIAALNESRAYGKPIVTEVAPLERFYPAEAYHQDFFAKNPNQGYCRAVVSPKVEKYRKAFADLLKPEGGLSQ</sequence>
<evidence type="ECO:0000256" key="1">
    <source>
        <dbReference type="ARBA" id="ARBA00023002"/>
    </source>
</evidence>
<dbReference type="Gene3D" id="3.30.1060.10">
    <property type="entry name" value="Peptide methionine sulphoxide reductase MsrA"/>
    <property type="match status" value="1"/>
</dbReference>
<dbReference type="HAMAP" id="MF_01401">
    <property type="entry name" value="MsrA"/>
    <property type="match status" value="1"/>
</dbReference>
<name>A0A518KCD3_9BACT</name>
<comment type="catalytic activity">
    <reaction evidence="2 4">
        <text>L-methionyl-[protein] + [thioredoxin]-disulfide + H2O = L-methionyl-(S)-S-oxide-[protein] + [thioredoxin]-dithiol</text>
        <dbReference type="Rhea" id="RHEA:14217"/>
        <dbReference type="Rhea" id="RHEA-COMP:10698"/>
        <dbReference type="Rhea" id="RHEA-COMP:10700"/>
        <dbReference type="Rhea" id="RHEA-COMP:12313"/>
        <dbReference type="Rhea" id="RHEA-COMP:12315"/>
        <dbReference type="ChEBI" id="CHEBI:15377"/>
        <dbReference type="ChEBI" id="CHEBI:16044"/>
        <dbReference type="ChEBI" id="CHEBI:29950"/>
        <dbReference type="ChEBI" id="CHEBI:44120"/>
        <dbReference type="ChEBI" id="CHEBI:50058"/>
        <dbReference type="EC" id="1.8.4.11"/>
    </reaction>
</comment>
<dbReference type="EC" id="1.8.4.11" evidence="4"/>
<dbReference type="NCBIfam" id="TIGR00401">
    <property type="entry name" value="msrA"/>
    <property type="match status" value="1"/>
</dbReference>
<evidence type="ECO:0000313" key="8">
    <source>
        <dbReference type="Proteomes" id="UP000316426"/>
    </source>
</evidence>
<feature type="chain" id="PRO_5022094134" description="Peptide methionine sulfoxide reductase MsrA" evidence="5">
    <location>
        <begin position="19"/>
        <end position="207"/>
    </location>
</feature>
<evidence type="ECO:0000256" key="2">
    <source>
        <dbReference type="ARBA" id="ARBA00047806"/>
    </source>
</evidence>
<dbReference type="InterPro" id="IPR036509">
    <property type="entry name" value="Met_Sox_Rdtase_MsrA_sf"/>
</dbReference>
<proteinExistence type="inferred from homology"/>
<evidence type="ECO:0000256" key="5">
    <source>
        <dbReference type="SAM" id="SignalP"/>
    </source>
</evidence>
<dbReference type="GO" id="GO:0008113">
    <property type="term" value="F:peptide-methionine (S)-S-oxide reductase activity"/>
    <property type="evidence" value="ECO:0007669"/>
    <property type="project" value="UniProtKB-UniRule"/>
</dbReference>
<keyword evidence="1 4" id="KW-0560">Oxidoreductase</keyword>
<dbReference type="GO" id="GO:0033744">
    <property type="term" value="F:L-methionine:thioredoxin-disulfide S-oxidoreductase activity"/>
    <property type="evidence" value="ECO:0007669"/>
    <property type="project" value="RHEA"/>
</dbReference>
<reference evidence="7 8" key="1">
    <citation type="submission" date="2019-02" db="EMBL/GenBank/DDBJ databases">
        <title>Deep-cultivation of Planctomycetes and their phenomic and genomic characterization uncovers novel biology.</title>
        <authorList>
            <person name="Wiegand S."/>
            <person name="Jogler M."/>
            <person name="Boedeker C."/>
            <person name="Pinto D."/>
            <person name="Vollmers J."/>
            <person name="Rivas-Marin E."/>
            <person name="Kohn T."/>
            <person name="Peeters S.H."/>
            <person name="Heuer A."/>
            <person name="Rast P."/>
            <person name="Oberbeckmann S."/>
            <person name="Bunk B."/>
            <person name="Jeske O."/>
            <person name="Meyerdierks A."/>
            <person name="Storesund J.E."/>
            <person name="Kallscheuer N."/>
            <person name="Luecker S."/>
            <person name="Lage O.M."/>
            <person name="Pohl T."/>
            <person name="Merkel B.J."/>
            <person name="Hornburger P."/>
            <person name="Mueller R.-W."/>
            <person name="Bruemmer F."/>
            <person name="Labrenz M."/>
            <person name="Spormann A.M."/>
            <person name="Op den Camp H."/>
            <person name="Overmann J."/>
            <person name="Amann R."/>
            <person name="Jetten M.S.M."/>
            <person name="Mascher T."/>
            <person name="Medema M.H."/>
            <person name="Devos D.P."/>
            <person name="Kaster A.-K."/>
            <person name="Ovreas L."/>
            <person name="Rohde M."/>
            <person name="Galperin M.Y."/>
            <person name="Jogler C."/>
        </authorList>
    </citation>
    <scope>NUCLEOTIDE SEQUENCE [LARGE SCALE GENOMIC DNA]</scope>
    <source>
        <strain evidence="7 8">Spa11</strain>
    </source>
</reference>
<comment type="similarity">
    <text evidence="4">Belongs to the MsrA Met sulfoxide reductase family.</text>
</comment>
<dbReference type="Pfam" id="PF01625">
    <property type="entry name" value="PMSR"/>
    <property type="match status" value="1"/>
</dbReference>
<feature type="signal peptide" evidence="5">
    <location>
        <begin position="1"/>
        <end position="18"/>
    </location>
</feature>
<dbReference type="PANTHER" id="PTHR43774:SF1">
    <property type="entry name" value="PEPTIDE METHIONINE SULFOXIDE REDUCTASE MSRA 2"/>
    <property type="match status" value="1"/>
</dbReference>
<gene>
    <name evidence="7" type="primary">mrsA</name>
    <name evidence="4" type="synonym">msrA</name>
    <name evidence="7" type="ORF">Spa11_36770</name>
</gene>
<dbReference type="KEGG" id="bmei:Spa11_36770"/>
<evidence type="ECO:0000313" key="7">
    <source>
        <dbReference type="EMBL" id="QDV75460.1"/>
    </source>
</evidence>
<evidence type="ECO:0000259" key="6">
    <source>
        <dbReference type="Pfam" id="PF01625"/>
    </source>
</evidence>
<keyword evidence="5" id="KW-0732">Signal</keyword>
<accession>A0A518KCD3</accession>
<dbReference type="SUPFAM" id="SSF55068">
    <property type="entry name" value="Peptide methionine sulfoxide reductase"/>
    <property type="match status" value="1"/>
</dbReference>
<feature type="active site" evidence="4">
    <location>
        <position position="35"/>
    </location>
</feature>
<feature type="domain" description="Peptide methionine sulphoxide reductase MsrA" evidence="6">
    <location>
        <begin position="29"/>
        <end position="180"/>
    </location>
</feature>
<evidence type="ECO:0000256" key="3">
    <source>
        <dbReference type="ARBA" id="ARBA00048782"/>
    </source>
</evidence>
<comment type="function">
    <text evidence="4">Has an important function as a repair enzyme for proteins that have been inactivated by oxidation. Catalyzes the reversible oxidation-reduction of methionine sulfoxide in proteins to methionine.</text>
</comment>
<dbReference type="EMBL" id="CP036349">
    <property type="protein sequence ID" value="QDV75460.1"/>
    <property type="molecule type" value="Genomic_DNA"/>
</dbReference>
<comment type="catalytic activity">
    <reaction evidence="3 4">
        <text>[thioredoxin]-disulfide + L-methionine + H2O = L-methionine (S)-S-oxide + [thioredoxin]-dithiol</text>
        <dbReference type="Rhea" id="RHEA:19993"/>
        <dbReference type="Rhea" id="RHEA-COMP:10698"/>
        <dbReference type="Rhea" id="RHEA-COMP:10700"/>
        <dbReference type="ChEBI" id="CHEBI:15377"/>
        <dbReference type="ChEBI" id="CHEBI:29950"/>
        <dbReference type="ChEBI" id="CHEBI:50058"/>
        <dbReference type="ChEBI" id="CHEBI:57844"/>
        <dbReference type="ChEBI" id="CHEBI:58772"/>
        <dbReference type="EC" id="1.8.4.11"/>
    </reaction>
</comment>
<protein>
    <recommendedName>
        <fullName evidence="4">Peptide methionine sulfoxide reductase MsrA</fullName>
        <shortName evidence="4">Protein-methionine-S-oxide reductase</shortName>
        <ecNumber evidence="4">1.8.4.11</ecNumber>
    </recommendedName>
    <alternativeName>
        <fullName evidence="4">Peptide-methionine (S)-S-oxide reductase</fullName>
        <shortName evidence="4">Peptide Met(O) reductase</shortName>
    </alternativeName>
</protein>
<dbReference type="InterPro" id="IPR002569">
    <property type="entry name" value="Met_Sox_Rdtase_MsrA_dom"/>
</dbReference>
<evidence type="ECO:0000256" key="4">
    <source>
        <dbReference type="HAMAP-Rule" id="MF_01401"/>
    </source>
</evidence>
<dbReference type="Proteomes" id="UP000316426">
    <property type="component" value="Chromosome"/>
</dbReference>
<keyword evidence="8" id="KW-1185">Reference proteome</keyword>
<dbReference type="PANTHER" id="PTHR43774">
    <property type="entry name" value="PEPTIDE METHIONINE SULFOXIDE REDUCTASE"/>
    <property type="match status" value="1"/>
</dbReference>